<dbReference type="GO" id="GO:0061630">
    <property type="term" value="F:ubiquitin protein ligase activity"/>
    <property type="evidence" value="ECO:0007669"/>
    <property type="project" value="TreeGrafter"/>
</dbReference>
<dbReference type="EMBL" id="MU004184">
    <property type="protein sequence ID" value="KAF2499870.1"/>
    <property type="molecule type" value="Genomic_DNA"/>
</dbReference>
<dbReference type="Proteomes" id="UP000799750">
    <property type="component" value="Unassembled WGS sequence"/>
</dbReference>
<dbReference type="GO" id="GO:0016567">
    <property type="term" value="P:protein ubiquitination"/>
    <property type="evidence" value="ECO:0007669"/>
    <property type="project" value="TreeGrafter"/>
</dbReference>
<keyword evidence="2 4" id="KW-0863">Zinc-finger</keyword>
<evidence type="ECO:0000313" key="6">
    <source>
        <dbReference type="EMBL" id="KAF2499870.1"/>
    </source>
</evidence>
<gene>
    <name evidence="6" type="ORF">BU16DRAFT_558157</name>
</gene>
<dbReference type="SMART" id="SM00184">
    <property type="entry name" value="RING"/>
    <property type="match status" value="1"/>
</dbReference>
<dbReference type="InterPro" id="IPR013083">
    <property type="entry name" value="Znf_RING/FYVE/PHD"/>
</dbReference>
<organism evidence="6 7">
    <name type="scientific">Lophium mytilinum</name>
    <dbReference type="NCBI Taxonomy" id="390894"/>
    <lineage>
        <taxon>Eukaryota</taxon>
        <taxon>Fungi</taxon>
        <taxon>Dikarya</taxon>
        <taxon>Ascomycota</taxon>
        <taxon>Pezizomycotina</taxon>
        <taxon>Dothideomycetes</taxon>
        <taxon>Pleosporomycetidae</taxon>
        <taxon>Mytilinidiales</taxon>
        <taxon>Mytilinidiaceae</taxon>
        <taxon>Lophium</taxon>
    </lineage>
</organism>
<evidence type="ECO:0000259" key="5">
    <source>
        <dbReference type="PROSITE" id="PS50089"/>
    </source>
</evidence>
<dbReference type="OrthoDB" id="3800265at2759"/>
<keyword evidence="7" id="KW-1185">Reference proteome</keyword>
<feature type="domain" description="RING-type" evidence="5">
    <location>
        <begin position="308"/>
        <end position="355"/>
    </location>
</feature>
<dbReference type="Gene3D" id="3.30.40.10">
    <property type="entry name" value="Zinc/RING finger domain, C3HC4 (zinc finger)"/>
    <property type="match status" value="1"/>
</dbReference>
<dbReference type="PANTHER" id="PTHR45969">
    <property type="entry name" value="RING ZINC FINGER PROTEIN-RELATED"/>
    <property type="match status" value="1"/>
</dbReference>
<proteinExistence type="predicted"/>
<evidence type="ECO:0000313" key="7">
    <source>
        <dbReference type="Proteomes" id="UP000799750"/>
    </source>
</evidence>
<sequence>MATEMNSLGHHSSNSACLLLYTAHALTQNALHRGYLDDRSIMTFATALGELLVVTNEDSITIRVPQGATVKSRNGDEPALPLQEARDFIVTGSEHIAFLSQDSQYTALGSAYIRGVGSRVRLVAMQSPAAVVVECGAERLLARASGTRQITIRQDSSGEDGGLPAPQQQIIQEMLERIIREEVERSVNLRAGYSEAVSRRIRRQAYLETLRQLPNNAEQNAHQIVESMRHTDIRYSRAIENGMAANDHRLTIATIRHTLAEQRVATLEAERQMTMDRIRARAALAAMFQGGNRTQVDMQTFTSSLGACPICLEEYSSTHEPIILDKCRHIFGSECLQNHVNESALGQRHLCPTCRTVMFEG</sequence>
<dbReference type="AlphaFoldDB" id="A0A6A6R7P0"/>
<accession>A0A6A6R7P0</accession>
<evidence type="ECO:0000256" key="2">
    <source>
        <dbReference type="ARBA" id="ARBA00022771"/>
    </source>
</evidence>
<dbReference type="PROSITE" id="PS50089">
    <property type="entry name" value="ZF_RING_2"/>
    <property type="match status" value="1"/>
</dbReference>
<dbReference type="InterPro" id="IPR001841">
    <property type="entry name" value="Znf_RING"/>
</dbReference>
<reference evidence="6" key="1">
    <citation type="journal article" date="2020" name="Stud. Mycol.">
        <title>101 Dothideomycetes genomes: a test case for predicting lifestyles and emergence of pathogens.</title>
        <authorList>
            <person name="Haridas S."/>
            <person name="Albert R."/>
            <person name="Binder M."/>
            <person name="Bloem J."/>
            <person name="Labutti K."/>
            <person name="Salamov A."/>
            <person name="Andreopoulos B."/>
            <person name="Baker S."/>
            <person name="Barry K."/>
            <person name="Bills G."/>
            <person name="Bluhm B."/>
            <person name="Cannon C."/>
            <person name="Castanera R."/>
            <person name="Culley D."/>
            <person name="Daum C."/>
            <person name="Ezra D."/>
            <person name="Gonzalez J."/>
            <person name="Henrissat B."/>
            <person name="Kuo A."/>
            <person name="Liang C."/>
            <person name="Lipzen A."/>
            <person name="Lutzoni F."/>
            <person name="Magnuson J."/>
            <person name="Mondo S."/>
            <person name="Nolan M."/>
            <person name="Ohm R."/>
            <person name="Pangilinan J."/>
            <person name="Park H.-J."/>
            <person name="Ramirez L."/>
            <person name="Alfaro M."/>
            <person name="Sun H."/>
            <person name="Tritt A."/>
            <person name="Yoshinaga Y."/>
            <person name="Zwiers L.-H."/>
            <person name="Turgeon B."/>
            <person name="Goodwin S."/>
            <person name="Spatafora J."/>
            <person name="Crous P."/>
            <person name="Grigoriev I."/>
        </authorList>
    </citation>
    <scope>NUCLEOTIDE SEQUENCE</scope>
    <source>
        <strain evidence="6">CBS 269.34</strain>
    </source>
</reference>
<dbReference type="PANTHER" id="PTHR45969:SF69">
    <property type="entry name" value="FINGER DOMAIN PROTEIN, PUTATIVE (AFU_ORTHOLOGUE AFUA_3G12190)-RELATED"/>
    <property type="match status" value="1"/>
</dbReference>
<evidence type="ECO:0000256" key="3">
    <source>
        <dbReference type="ARBA" id="ARBA00022833"/>
    </source>
</evidence>
<evidence type="ECO:0000256" key="1">
    <source>
        <dbReference type="ARBA" id="ARBA00022723"/>
    </source>
</evidence>
<protein>
    <recommendedName>
        <fullName evidence="5">RING-type domain-containing protein</fullName>
    </recommendedName>
</protein>
<dbReference type="Pfam" id="PF13639">
    <property type="entry name" value="zf-RING_2"/>
    <property type="match status" value="1"/>
</dbReference>
<evidence type="ECO:0000256" key="4">
    <source>
        <dbReference type="PROSITE-ProRule" id="PRU00175"/>
    </source>
</evidence>
<keyword evidence="3" id="KW-0862">Zinc</keyword>
<keyword evidence="1" id="KW-0479">Metal-binding</keyword>
<dbReference type="SUPFAM" id="SSF57850">
    <property type="entry name" value="RING/U-box"/>
    <property type="match status" value="1"/>
</dbReference>
<dbReference type="GO" id="GO:0008270">
    <property type="term" value="F:zinc ion binding"/>
    <property type="evidence" value="ECO:0007669"/>
    <property type="project" value="UniProtKB-KW"/>
</dbReference>
<name>A0A6A6R7P0_9PEZI</name>